<accession>K9UAP6</accession>
<evidence type="ECO:0000256" key="3">
    <source>
        <dbReference type="ARBA" id="ARBA00022989"/>
    </source>
</evidence>
<dbReference type="EMBL" id="CP003598">
    <property type="protein sequence ID" value="AFY91269.1"/>
    <property type="molecule type" value="Genomic_DNA"/>
</dbReference>
<dbReference type="PANTHER" id="PTHR47704:SF1">
    <property type="entry name" value="POTASSIUM TRANSPORTER KIMA"/>
    <property type="match status" value="1"/>
</dbReference>
<evidence type="ECO:0000313" key="7">
    <source>
        <dbReference type="Proteomes" id="UP000010384"/>
    </source>
</evidence>
<name>K9UAP6_CHRTP</name>
<dbReference type="GO" id="GO:0022857">
    <property type="term" value="F:transmembrane transporter activity"/>
    <property type="evidence" value="ECO:0007669"/>
    <property type="project" value="InterPro"/>
</dbReference>
<evidence type="ECO:0000256" key="4">
    <source>
        <dbReference type="ARBA" id="ARBA00023136"/>
    </source>
</evidence>
<dbReference type="PANTHER" id="PTHR47704">
    <property type="entry name" value="POTASSIUM TRANSPORTER KIMA"/>
    <property type="match status" value="1"/>
</dbReference>
<feature type="transmembrane region" description="Helical" evidence="5">
    <location>
        <begin position="64"/>
        <end position="83"/>
    </location>
</feature>
<dbReference type="OrthoDB" id="9759676at2"/>
<feature type="transmembrane region" description="Helical" evidence="5">
    <location>
        <begin position="254"/>
        <end position="277"/>
    </location>
</feature>
<dbReference type="GO" id="GO:0016020">
    <property type="term" value="C:membrane"/>
    <property type="evidence" value="ECO:0007669"/>
    <property type="project" value="UniProtKB-SubCell"/>
</dbReference>
<organism evidence="6 7">
    <name type="scientific">Chroococcidiopsis thermalis (strain PCC 7203)</name>
    <dbReference type="NCBI Taxonomy" id="251229"/>
    <lineage>
        <taxon>Bacteria</taxon>
        <taxon>Bacillati</taxon>
        <taxon>Cyanobacteriota</taxon>
        <taxon>Cyanophyceae</taxon>
        <taxon>Chroococcidiopsidales</taxon>
        <taxon>Chroococcidiopsidaceae</taxon>
        <taxon>Chroococcidiopsis</taxon>
    </lineage>
</organism>
<dbReference type="InParanoid" id="K9UAP6"/>
<proteinExistence type="predicted"/>
<keyword evidence="6" id="KW-0614">Plasmid</keyword>
<evidence type="ECO:0000313" key="6">
    <source>
        <dbReference type="EMBL" id="AFY91269.1"/>
    </source>
</evidence>
<dbReference type="PATRIC" id="fig|251229.3.peg.6929"/>
<dbReference type="KEGG" id="cthe:Chro_5935"/>
<feature type="transmembrane region" description="Helical" evidence="5">
    <location>
        <begin position="104"/>
        <end position="132"/>
    </location>
</feature>
<keyword evidence="3 5" id="KW-1133">Transmembrane helix</keyword>
<dbReference type="Gene3D" id="1.20.1740.10">
    <property type="entry name" value="Amino acid/polyamine transporter I"/>
    <property type="match status" value="1"/>
</dbReference>
<feature type="transmembrane region" description="Helical" evidence="5">
    <location>
        <begin position="371"/>
        <end position="395"/>
    </location>
</feature>
<dbReference type="HOGENOM" id="CLU_017999_1_1_3"/>
<feature type="transmembrane region" description="Helical" evidence="5">
    <location>
        <begin position="171"/>
        <end position="192"/>
    </location>
</feature>
<gene>
    <name evidence="6" type="ORF">Chro_5935</name>
</gene>
<comment type="subcellular location">
    <subcellularLocation>
        <location evidence="1">Membrane</location>
        <topology evidence="1">Multi-pass membrane protein</topology>
    </subcellularLocation>
</comment>
<dbReference type="Proteomes" id="UP000010384">
    <property type="component" value="Plasmid pCHRO.01"/>
</dbReference>
<evidence type="ECO:0000256" key="1">
    <source>
        <dbReference type="ARBA" id="ARBA00004141"/>
    </source>
</evidence>
<dbReference type="InterPro" id="IPR053153">
    <property type="entry name" value="APC_K+_Transporter"/>
</dbReference>
<protein>
    <submittedName>
        <fullName evidence="6">Amino acid/polyamine/organocation transporter, APC superfamily</fullName>
    </submittedName>
</protein>
<dbReference type="InterPro" id="IPR002293">
    <property type="entry name" value="AA/rel_permease1"/>
</dbReference>
<sequence length="612" mass="66365">MSLYTRIKRSLLGKPLPTSAFAEERLSNAAGLAVLSSDALSSVAYATEEILLVLILAGSNALKLSLPIGGAILLLLTVVTLSYRQTIRAYPGGGGAYTVSRENLGLYPGLVAAAALAIDYVLTVTVSISAGVAALTSAIPFLSTFTIDLCLLAVFLVMLANLRGVRAAGNLLMLPTYGFIASIFLLVCLGLVQQLSGYVPSAVATIPATEPLSLFLILRAFAAGCTALTGIEAISNGVMAFKPPEWKNARLTMLYMSAILGVMFTGITYLVHAYHIVPTAGQTVVSLLGRHIFGNGLLYYVTQATTLLILLLAANTSFADFPRLASLLARDGFLPRQLSILGDRLIYSNGILLLSLFAAFLIILFQGQTNAIIPLYAVGVFTSFTLSQTGMVLHWFNHQTPGWKSRATINGIGATVTAIVLGVIVVTKFLLGAWLVVVMIPLVVWLFLAIRSYYQTISDRLSIVGLEPHRYPMLRTPCDTVTHPALVLVGQLHRGTLEALDYARSIADEIVAVHVDIGTTDRDSFQQQWQQLEADIPLAILDSPYRSVISPLSNFVSEFEAQHSGLFCTIVIPIFVTRHWWENLLHNQTAWFLKAALRVKRSRVVTFVGYYI</sequence>
<keyword evidence="4 5" id="KW-0472">Membrane</keyword>
<keyword evidence="2 5" id="KW-0812">Transmembrane</keyword>
<feature type="transmembrane region" description="Helical" evidence="5">
    <location>
        <begin position="212"/>
        <end position="234"/>
    </location>
</feature>
<geneLocation type="plasmid" evidence="6 7">
    <name>pCHRO.01</name>
</geneLocation>
<feature type="transmembrane region" description="Helical" evidence="5">
    <location>
        <begin position="407"/>
        <end position="425"/>
    </location>
</feature>
<dbReference type="AlphaFoldDB" id="K9UAP6"/>
<feature type="transmembrane region" description="Helical" evidence="5">
    <location>
        <begin position="297"/>
        <end position="314"/>
    </location>
</feature>
<feature type="transmembrane region" description="Helical" evidence="5">
    <location>
        <begin position="345"/>
        <end position="365"/>
    </location>
</feature>
<reference evidence="6 7" key="1">
    <citation type="submission" date="2012-06" db="EMBL/GenBank/DDBJ databases">
        <title>Finished plasmid 1 of genome of Chroococcidiopsis thermalis PCC 7203.</title>
        <authorList>
            <consortium name="US DOE Joint Genome Institute"/>
            <person name="Gugger M."/>
            <person name="Coursin T."/>
            <person name="Rippka R."/>
            <person name="Tandeau De Marsac N."/>
            <person name="Huntemann M."/>
            <person name="Wei C.-L."/>
            <person name="Han J."/>
            <person name="Detter J.C."/>
            <person name="Han C."/>
            <person name="Tapia R."/>
            <person name="Davenport K."/>
            <person name="Daligault H."/>
            <person name="Erkkila T."/>
            <person name="Gu W."/>
            <person name="Munk A.C.C."/>
            <person name="Teshima H."/>
            <person name="Xu Y."/>
            <person name="Chain P."/>
            <person name="Chen A."/>
            <person name="Krypides N."/>
            <person name="Mavromatis K."/>
            <person name="Markowitz V."/>
            <person name="Szeto E."/>
            <person name="Ivanova N."/>
            <person name="Mikhailova N."/>
            <person name="Ovchinnikova G."/>
            <person name="Pagani I."/>
            <person name="Pati A."/>
            <person name="Goodwin L."/>
            <person name="Peters L."/>
            <person name="Pitluck S."/>
            <person name="Woyke T."/>
            <person name="Kerfeld C."/>
        </authorList>
    </citation>
    <scope>NUCLEOTIDE SEQUENCE [LARGE SCALE GENOMIC DNA]</scope>
    <source>
        <strain evidence="6 7">PCC 7203</strain>
        <plasmid evidence="6 7">pCHRO.01</plasmid>
    </source>
</reference>
<dbReference type="Pfam" id="PF13520">
    <property type="entry name" value="AA_permease_2"/>
    <property type="match status" value="1"/>
</dbReference>
<evidence type="ECO:0000256" key="5">
    <source>
        <dbReference type="SAM" id="Phobius"/>
    </source>
</evidence>
<feature type="transmembrane region" description="Helical" evidence="5">
    <location>
        <begin position="431"/>
        <end position="450"/>
    </location>
</feature>
<dbReference type="RefSeq" id="WP_015163206.1">
    <property type="nucleotide sequence ID" value="NC_019699.1"/>
</dbReference>
<evidence type="ECO:0000256" key="2">
    <source>
        <dbReference type="ARBA" id="ARBA00022692"/>
    </source>
</evidence>
<keyword evidence="7" id="KW-1185">Reference proteome</keyword>
<feature type="transmembrane region" description="Helical" evidence="5">
    <location>
        <begin position="138"/>
        <end position="159"/>
    </location>
</feature>